<dbReference type="EMBL" id="DXCL01000011">
    <property type="protein sequence ID" value="HIZ03054.1"/>
    <property type="molecule type" value="Genomic_DNA"/>
</dbReference>
<protein>
    <submittedName>
        <fullName evidence="2">Uncharacterized protein</fullName>
    </submittedName>
</protein>
<evidence type="ECO:0000313" key="3">
    <source>
        <dbReference type="Proteomes" id="UP000824132"/>
    </source>
</evidence>
<sequence>MHRNALVWEEEDGAEGYLVYDGETLLAETQNTAVLLRTESGERDISVYTSVEGEKGKLVGKATYVSAAYTQKTFSGSAALADYLRDDGYYLYGAQHIVIDYDGFANSQDNFAGVIYIANDVMKLSFLSKKRVTVRADLVIQQRATDFELELENIILQGAGKMPNAVAFDESVSAPQTDLILSAYGVYNAILCGYNAPNGAQGSGDGMLQHAGNGGTGGAGGCAVSAAGLLLYTEGDMRFSGGNGGDGGDGGNASGLNNHGSGGNGGRGGDAIRCKTLEYFCVNGTLAAEGGIGGDGGAEGQGGFGVNRAPGKKGSDGAGIAADETNVLRGEI</sequence>
<proteinExistence type="predicted"/>
<evidence type="ECO:0000256" key="1">
    <source>
        <dbReference type="SAM" id="MobiDB-lite"/>
    </source>
</evidence>
<reference evidence="2" key="1">
    <citation type="journal article" date="2021" name="PeerJ">
        <title>Extensive microbial diversity within the chicken gut microbiome revealed by metagenomics and culture.</title>
        <authorList>
            <person name="Gilroy R."/>
            <person name="Ravi A."/>
            <person name="Getino M."/>
            <person name="Pursley I."/>
            <person name="Horton D.L."/>
            <person name="Alikhan N.F."/>
            <person name="Baker D."/>
            <person name="Gharbi K."/>
            <person name="Hall N."/>
            <person name="Watson M."/>
            <person name="Adriaenssens E.M."/>
            <person name="Foster-Nyarko E."/>
            <person name="Jarju S."/>
            <person name="Secka A."/>
            <person name="Antonio M."/>
            <person name="Oren A."/>
            <person name="Chaudhuri R.R."/>
            <person name="La Ragione R."/>
            <person name="Hildebrand F."/>
            <person name="Pallen M.J."/>
        </authorList>
    </citation>
    <scope>NUCLEOTIDE SEQUENCE</scope>
    <source>
        <strain evidence="2">CHK187-5294</strain>
    </source>
</reference>
<dbReference type="AlphaFoldDB" id="A0A9D2CY99"/>
<accession>A0A9D2CY99</accession>
<comment type="caution">
    <text evidence="2">The sequence shown here is derived from an EMBL/GenBank/DDBJ whole genome shotgun (WGS) entry which is preliminary data.</text>
</comment>
<reference evidence="2" key="2">
    <citation type="submission" date="2021-04" db="EMBL/GenBank/DDBJ databases">
        <authorList>
            <person name="Gilroy R."/>
        </authorList>
    </citation>
    <scope>NUCLEOTIDE SEQUENCE</scope>
    <source>
        <strain evidence="2">CHK187-5294</strain>
    </source>
</reference>
<name>A0A9D2CY99_9FIRM</name>
<feature type="compositionally biased region" description="Gly residues" evidence="1">
    <location>
        <begin position="243"/>
        <end position="253"/>
    </location>
</feature>
<evidence type="ECO:0000313" key="2">
    <source>
        <dbReference type="EMBL" id="HIZ03054.1"/>
    </source>
</evidence>
<dbReference type="Proteomes" id="UP000824132">
    <property type="component" value="Unassembled WGS sequence"/>
</dbReference>
<gene>
    <name evidence="2" type="ORF">H9727_02085</name>
</gene>
<organism evidence="2 3">
    <name type="scientific">Candidatus Borkfalkia avistercoris</name>
    <dbReference type="NCBI Taxonomy" id="2838504"/>
    <lineage>
        <taxon>Bacteria</taxon>
        <taxon>Bacillati</taxon>
        <taxon>Bacillota</taxon>
        <taxon>Clostridia</taxon>
        <taxon>Christensenellales</taxon>
        <taxon>Christensenellaceae</taxon>
        <taxon>Candidatus Borkfalkia</taxon>
    </lineage>
</organism>
<feature type="region of interest" description="Disordered" evidence="1">
    <location>
        <begin position="243"/>
        <end position="263"/>
    </location>
</feature>